<reference evidence="2 3" key="1">
    <citation type="submission" date="2019-03" db="EMBL/GenBank/DDBJ databases">
        <title>Genomic Encyclopedia of Archaeal and Bacterial Type Strains, Phase II (KMG-II): from individual species to whole genera.</title>
        <authorList>
            <person name="Goeker M."/>
        </authorList>
    </citation>
    <scope>NUCLEOTIDE SEQUENCE [LARGE SCALE GENOMIC DNA]</scope>
    <source>
        <strain evidence="2 3">DSM 19034</strain>
    </source>
</reference>
<feature type="transmembrane region" description="Helical" evidence="1">
    <location>
        <begin position="447"/>
        <end position="467"/>
    </location>
</feature>
<dbReference type="PANTHER" id="PTHR43471">
    <property type="entry name" value="ABC TRANSPORTER PERMEASE"/>
    <property type="match status" value="1"/>
</dbReference>
<dbReference type="Pfam" id="PF12040">
    <property type="entry name" value="DUF3526"/>
    <property type="match status" value="1"/>
</dbReference>
<comment type="caution">
    <text evidence="2">The sequence shown here is derived from an EMBL/GenBank/DDBJ whole genome shotgun (WGS) entry which is preliminary data.</text>
</comment>
<dbReference type="GO" id="GO:0140359">
    <property type="term" value="F:ABC-type transporter activity"/>
    <property type="evidence" value="ECO:0007669"/>
    <property type="project" value="InterPro"/>
</dbReference>
<feature type="transmembrane region" description="Helical" evidence="1">
    <location>
        <begin position="256"/>
        <end position="280"/>
    </location>
</feature>
<protein>
    <submittedName>
        <fullName evidence="2">ABC-2 type transport system permease protein</fullName>
    </submittedName>
</protein>
<sequence length="476" mass="54626">MNVFLTVLKFEYQQFFRQRIMPFSLLFFLILGTYSIYSGNRVIGKQLIVLDSLNRSYQRDYAEALRAFGDSASVEKKAQAIHAGDPAVVDYRLPQNAVNYPKSLAALAIGLRDISPYYERIKRHIVFMDPQTEISNPTLLYEGNFDLSFVLVLLIPLLVISICYNVLSQEKENGVFALLLLQGANIHHIVIYKLIFRVLVVFLMIILLHIPAILLAKGSALQTSDMLCWITCIIAYLFFWFSVCYAAIWFRKSSSVTALFLTGVWLFFAILIPAITNIYVDLINPVPMRTDLAAYERHVSWQVWETKPATLIGSFARTHPHYMKFYNPLKDTTNQNNYFFAAYNHIKEQKVLRESAGLDAEIQKGNVLLARLIIINPVTTMQELQNSIAGTGMSENLEFKKRIIKYRNQWRDFLYTREFNGGSFAQSEFKNFPVFDALAPPCSANQILIGTLTFWFLGIIALLIGFYRRSKTIEQL</sequence>
<feature type="transmembrane region" description="Helical" evidence="1">
    <location>
        <begin position="198"/>
        <end position="215"/>
    </location>
</feature>
<dbReference type="Proteomes" id="UP000295499">
    <property type="component" value="Unassembled WGS sequence"/>
</dbReference>
<dbReference type="AlphaFoldDB" id="A0A4R6IQB5"/>
<evidence type="ECO:0000256" key="1">
    <source>
        <dbReference type="SAM" id="Phobius"/>
    </source>
</evidence>
<proteinExistence type="predicted"/>
<keyword evidence="1" id="KW-1133">Transmembrane helix</keyword>
<keyword evidence="1" id="KW-0812">Transmembrane</keyword>
<keyword evidence="3" id="KW-1185">Reference proteome</keyword>
<dbReference type="OrthoDB" id="6016419at2"/>
<dbReference type="EMBL" id="SNWM01000001">
    <property type="protein sequence ID" value="TDO24519.1"/>
    <property type="molecule type" value="Genomic_DNA"/>
</dbReference>
<dbReference type="RefSeq" id="WP_133552578.1">
    <property type="nucleotide sequence ID" value="NZ_SNWM01000001.1"/>
</dbReference>
<accession>A0A4R6IQB5</accession>
<dbReference type="InterPro" id="IPR021913">
    <property type="entry name" value="DUF3526"/>
</dbReference>
<gene>
    <name evidence="2" type="ORF">CLV32_0808</name>
</gene>
<dbReference type="PANTHER" id="PTHR43471:SF14">
    <property type="entry name" value="ABC-2 TYPE TRANSPORT SYSTEM PERMEASE PROTEIN"/>
    <property type="match status" value="1"/>
</dbReference>
<evidence type="ECO:0000313" key="2">
    <source>
        <dbReference type="EMBL" id="TDO24519.1"/>
    </source>
</evidence>
<feature type="transmembrane region" description="Helical" evidence="1">
    <location>
        <begin position="147"/>
        <end position="167"/>
    </location>
</feature>
<feature type="transmembrane region" description="Helical" evidence="1">
    <location>
        <begin position="20"/>
        <end position="37"/>
    </location>
</feature>
<organism evidence="2 3">
    <name type="scientific">Pedobacter duraquae</name>
    <dbReference type="NCBI Taxonomy" id="425511"/>
    <lineage>
        <taxon>Bacteria</taxon>
        <taxon>Pseudomonadati</taxon>
        <taxon>Bacteroidota</taxon>
        <taxon>Sphingobacteriia</taxon>
        <taxon>Sphingobacteriales</taxon>
        <taxon>Sphingobacteriaceae</taxon>
        <taxon>Pedobacter</taxon>
    </lineage>
</organism>
<dbReference type="GO" id="GO:0005886">
    <property type="term" value="C:plasma membrane"/>
    <property type="evidence" value="ECO:0007669"/>
    <property type="project" value="UniProtKB-SubCell"/>
</dbReference>
<keyword evidence="1" id="KW-0472">Membrane</keyword>
<feature type="transmembrane region" description="Helical" evidence="1">
    <location>
        <begin position="227"/>
        <end position="250"/>
    </location>
</feature>
<evidence type="ECO:0000313" key="3">
    <source>
        <dbReference type="Proteomes" id="UP000295499"/>
    </source>
</evidence>
<name>A0A4R6IQB5_9SPHI</name>